<dbReference type="GO" id="GO:0032259">
    <property type="term" value="P:methylation"/>
    <property type="evidence" value="ECO:0007669"/>
    <property type="project" value="UniProtKB-KW"/>
</dbReference>
<dbReference type="Pfam" id="PF00590">
    <property type="entry name" value="TP_methylase"/>
    <property type="match status" value="1"/>
</dbReference>
<feature type="domain" description="Tetrapyrrole methylase" evidence="7">
    <location>
        <begin position="10"/>
        <end position="218"/>
    </location>
</feature>
<dbReference type="GO" id="GO:0019354">
    <property type="term" value="P:siroheme biosynthetic process"/>
    <property type="evidence" value="ECO:0007669"/>
    <property type="project" value="InterPro"/>
</dbReference>
<evidence type="ECO:0000259" key="7">
    <source>
        <dbReference type="Pfam" id="PF00590"/>
    </source>
</evidence>
<evidence type="ECO:0000256" key="3">
    <source>
        <dbReference type="ARBA" id="ARBA00022679"/>
    </source>
</evidence>
<dbReference type="FunFam" id="3.40.1010.10:FF:000001">
    <property type="entry name" value="Siroheme synthase"/>
    <property type="match status" value="1"/>
</dbReference>
<accession>A0A937XBM9</accession>
<dbReference type="InterPro" id="IPR050161">
    <property type="entry name" value="Siro_Cobalamin_biosynth"/>
</dbReference>
<dbReference type="InterPro" id="IPR014777">
    <property type="entry name" value="4pyrrole_Mease_sub1"/>
</dbReference>
<dbReference type="Gene3D" id="3.40.1010.10">
    <property type="entry name" value="Cobalt-precorrin-4 Transmethylase, Domain 1"/>
    <property type="match status" value="1"/>
</dbReference>
<dbReference type="PANTHER" id="PTHR45790">
    <property type="entry name" value="SIROHEME SYNTHASE-RELATED"/>
    <property type="match status" value="1"/>
</dbReference>
<keyword evidence="3 6" id="KW-0808">Transferase</keyword>
<dbReference type="InterPro" id="IPR014776">
    <property type="entry name" value="4pyrrole_Mease_sub2"/>
</dbReference>
<proteinExistence type="inferred from homology"/>
<dbReference type="SUPFAM" id="SSF53790">
    <property type="entry name" value="Tetrapyrrole methylase"/>
    <property type="match status" value="1"/>
</dbReference>
<dbReference type="FunFam" id="3.30.950.10:FF:000001">
    <property type="entry name" value="Siroheme synthase"/>
    <property type="match status" value="1"/>
</dbReference>
<sequence>MPEPIVRPGTVYLVGAGPGDPGLITVKGLQVLHRAQVVVYDRLVHPALLKEAPAAEHIFVGKQPGDPHVRQGEINALMIARARARLVVVRLKGGDPFVFGRGGEECEALLAAGVPFEVIPGVTAATAVPAAAGIPVTHRRHASAFAVITGHECPGRTDLDWEALARIPTLVVLMGLRTLPVVVGRLLEEGASPATPAAVVASGTLAEQRTVVGTLGTIAALVRQAGIGSPATLIVGDVVRLAERIGRAGPAQEVETVGAPT</sequence>
<dbReference type="InterPro" id="IPR006366">
    <property type="entry name" value="CobA/CysG_C"/>
</dbReference>
<dbReference type="InterPro" id="IPR003043">
    <property type="entry name" value="Uropor_MeTrfase_CS"/>
</dbReference>
<protein>
    <recommendedName>
        <fullName evidence="1">uroporphyrinogen-III C-methyltransferase</fullName>
        <ecNumber evidence="1">2.1.1.107</ecNumber>
    </recommendedName>
</protein>
<reference evidence="8" key="1">
    <citation type="submission" date="2019-03" db="EMBL/GenBank/DDBJ databases">
        <title>Lake Tanganyika Metagenome-Assembled Genomes (MAGs).</title>
        <authorList>
            <person name="Tran P."/>
        </authorList>
    </citation>
    <scope>NUCLEOTIDE SEQUENCE</scope>
    <source>
        <strain evidence="8">M_DeepCast_400m_m2_100</strain>
    </source>
</reference>
<evidence type="ECO:0000256" key="2">
    <source>
        <dbReference type="ARBA" id="ARBA00022603"/>
    </source>
</evidence>
<dbReference type="NCBIfam" id="TIGR01469">
    <property type="entry name" value="cobA_cysG_Cterm"/>
    <property type="match status" value="1"/>
</dbReference>
<dbReference type="InterPro" id="IPR035996">
    <property type="entry name" value="4pyrrol_Methylase_sf"/>
</dbReference>
<evidence type="ECO:0000313" key="9">
    <source>
        <dbReference type="Proteomes" id="UP000748308"/>
    </source>
</evidence>
<evidence type="ECO:0000256" key="4">
    <source>
        <dbReference type="ARBA" id="ARBA00022691"/>
    </source>
</evidence>
<dbReference type="Gene3D" id="3.30.950.10">
    <property type="entry name" value="Methyltransferase, Cobalt-precorrin-4 Transmethylase, Domain 2"/>
    <property type="match status" value="1"/>
</dbReference>
<dbReference type="EMBL" id="VGIY01000506">
    <property type="protein sequence ID" value="MBM3318835.1"/>
    <property type="molecule type" value="Genomic_DNA"/>
</dbReference>
<evidence type="ECO:0000256" key="6">
    <source>
        <dbReference type="RuleBase" id="RU003960"/>
    </source>
</evidence>
<dbReference type="InterPro" id="IPR000878">
    <property type="entry name" value="4pyrrol_Mease"/>
</dbReference>
<evidence type="ECO:0000313" key="8">
    <source>
        <dbReference type="EMBL" id="MBM3318835.1"/>
    </source>
</evidence>
<organism evidence="8 9">
    <name type="scientific">Eiseniibacteriota bacterium</name>
    <dbReference type="NCBI Taxonomy" id="2212470"/>
    <lineage>
        <taxon>Bacteria</taxon>
        <taxon>Candidatus Eiseniibacteriota</taxon>
    </lineage>
</organism>
<dbReference type="NCBIfam" id="NF004790">
    <property type="entry name" value="PRK06136.1"/>
    <property type="match status" value="1"/>
</dbReference>
<keyword evidence="2 6" id="KW-0489">Methyltransferase</keyword>
<dbReference type="PANTHER" id="PTHR45790:SF3">
    <property type="entry name" value="S-ADENOSYL-L-METHIONINE-DEPENDENT UROPORPHYRINOGEN III METHYLTRANSFERASE, CHLOROPLASTIC"/>
    <property type="match status" value="1"/>
</dbReference>
<dbReference type="PROSITE" id="PS00840">
    <property type="entry name" value="SUMT_2"/>
    <property type="match status" value="1"/>
</dbReference>
<name>A0A937XBM9_UNCEI</name>
<keyword evidence="4" id="KW-0949">S-adenosyl-L-methionine</keyword>
<comment type="similarity">
    <text evidence="6">Belongs to the precorrin methyltransferase family.</text>
</comment>
<dbReference type="CDD" id="cd11642">
    <property type="entry name" value="SUMT"/>
    <property type="match status" value="1"/>
</dbReference>
<dbReference type="Proteomes" id="UP000748308">
    <property type="component" value="Unassembled WGS sequence"/>
</dbReference>
<evidence type="ECO:0000256" key="5">
    <source>
        <dbReference type="ARBA" id="ARBA00023244"/>
    </source>
</evidence>
<dbReference type="PROSITE" id="PS00839">
    <property type="entry name" value="SUMT_1"/>
    <property type="match status" value="1"/>
</dbReference>
<evidence type="ECO:0000256" key="1">
    <source>
        <dbReference type="ARBA" id="ARBA00012162"/>
    </source>
</evidence>
<dbReference type="AlphaFoldDB" id="A0A937XBM9"/>
<gene>
    <name evidence="8" type="primary">cobA</name>
    <name evidence="8" type="ORF">FJY75_13380</name>
</gene>
<dbReference type="GO" id="GO:0004851">
    <property type="term" value="F:uroporphyrin-III C-methyltransferase activity"/>
    <property type="evidence" value="ECO:0007669"/>
    <property type="project" value="UniProtKB-EC"/>
</dbReference>
<comment type="caution">
    <text evidence="8">The sequence shown here is derived from an EMBL/GenBank/DDBJ whole genome shotgun (WGS) entry which is preliminary data.</text>
</comment>
<dbReference type="EC" id="2.1.1.107" evidence="1"/>
<keyword evidence="5" id="KW-0627">Porphyrin biosynthesis</keyword>